<feature type="region of interest" description="Disordered" evidence="1">
    <location>
        <begin position="1"/>
        <end position="113"/>
    </location>
</feature>
<dbReference type="Proteomes" id="UP000601435">
    <property type="component" value="Unassembled WGS sequence"/>
</dbReference>
<feature type="compositionally biased region" description="Acidic residues" evidence="1">
    <location>
        <begin position="16"/>
        <end position="74"/>
    </location>
</feature>
<dbReference type="AlphaFoldDB" id="A0A812YVX7"/>
<evidence type="ECO:0000313" key="2">
    <source>
        <dbReference type="EMBL" id="CAE7799162.1"/>
    </source>
</evidence>
<comment type="caution">
    <text evidence="2">The sequence shown here is derived from an EMBL/GenBank/DDBJ whole genome shotgun (WGS) entry which is preliminary data.</text>
</comment>
<gene>
    <name evidence="2" type="ORF">SNEC2469_LOCUS23557</name>
</gene>
<dbReference type="EMBL" id="CAJNJA010044087">
    <property type="protein sequence ID" value="CAE7799162.1"/>
    <property type="molecule type" value="Genomic_DNA"/>
</dbReference>
<sequence>GSKTDETAKEAGLEAIPEEVAPDEEDEADQEGEGDDEIDDDDQELEDQEEDDEGGEDDNEDEYEVEEQEEEDEAPPSPAVEQPAKIRRTAAKGKASKPAEPLPARPEVHDRWAKGGDVRKALLAELEAADWNKDCFVSRVTKTSERVNTSTAHRKRGWYTVEGMSTILKWS</sequence>
<feature type="non-terminal residue" evidence="2">
    <location>
        <position position="1"/>
    </location>
</feature>
<organism evidence="2 3">
    <name type="scientific">Symbiodinium necroappetens</name>
    <dbReference type="NCBI Taxonomy" id="1628268"/>
    <lineage>
        <taxon>Eukaryota</taxon>
        <taxon>Sar</taxon>
        <taxon>Alveolata</taxon>
        <taxon>Dinophyceae</taxon>
        <taxon>Suessiales</taxon>
        <taxon>Symbiodiniaceae</taxon>
        <taxon>Symbiodinium</taxon>
    </lineage>
</organism>
<feature type="compositionally biased region" description="Basic residues" evidence="1">
    <location>
        <begin position="85"/>
        <end position="95"/>
    </location>
</feature>
<evidence type="ECO:0000256" key="1">
    <source>
        <dbReference type="SAM" id="MobiDB-lite"/>
    </source>
</evidence>
<keyword evidence="3" id="KW-1185">Reference proteome</keyword>
<name>A0A812YVX7_9DINO</name>
<proteinExistence type="predicted"/>
<protein>
    <submittedName>
        <fullName evidence="2">Uncharacterized protein</fullName>
    </submittedName>
</protein>
<evidence type="ECO:0000313" key="3">
    <source>
        <dbReference type="Proteomes" id="UP000601435"/>
    </source>
</evidence>
<reference evidence="2" key="1">
    <citation type="submission" date="2021-02" db="EMBL/GenBank/DDBJ databases">
        <authorList>
            <person name="Dougan E. K."/>
            <person name="Rhodes N."/>
            <person name="Thang M."/>
            <person name="Chan C."/>
        </authorList>
    </citation>
    <scope>NUCLEOTIDE SEQUENCE</scope>
</reference>
<feature type="compositionally biased region" description="Basic and acidic residues" evidence="1">
    <location>
        <begin position="1"/>
        <end position="12"/>
    </location>
</feature>
<feature type="non-terminal residue" evidence="2">
    <location>
        <position position="171"/>
    </location>
</feature>
<accession>A0A812YVX7</accession>